<protein>
    <submittedName>
        <fullName evidence="1">Uncharacterized protein</fullName>
    </submittedName>
</protein>
<sequence length="559" mass="61530">FLYDPEVWQTQGIYCLPCKDIKVLNNKSLNYVQHHQIQELFTLMKKDNSEVDFIHLNDGFSPLCLQALKTGFGQASTWVHDQCHGVLLHRLMTLNEIDAHKLNIIEDTNSGESLSMSDTDVSCGKAVVVVCDFVDTQGRIIEGLRCQEEVLRHHVSSYVRAAVSPCRVDVCGVLVDSEYLLSLSRVRSDDNTLGFHISQFINKYTTRNHQDISLETLPHTKLSEPFRLFTIDMYKLLGVPQPGTAAELSTVTKEASDECPEAHQQGQISACPSSRHRDCSLLAGPQRGHKHQLVDPEADTVSCTSAQNIGFAAEYALLVKSEDVCTTTSQLRAASSCEMERNLDCSKGQHILHQNDTSEILVSKHAKQEPVSEGMLAGVGDTKLVSECVGKREYTTQQFISKETLKTACLKGKAEGSRLSVLECDSVRNKKRSSNCQLVEQDGAVGGSSPDRKRGRLAVDGDEGSNAFLGNDVNEENGELAQSVHLKVPVIQSGQVTALVYWFDLHLSPSCCISTSDSSHHWNQAAVMSLPSQMQNVAAKDVLSLFCQMDGSAISFLIE</sequence>
<reference evidence="1" key="1">
    <citation type="submission" date="2021-04" db="EMBL/GenBank/DDBJ databases">
        <authorList>
            <consortium name="Molecular Ecology Group"/>
        </authorList>
    </citation>
    <scope>NUCLEOTIDE SEQUENCE</scope>
</reference>
<dbReference type="EMBL" id="CAJHNH020007946">
    <property type="protein sequence ID" value="CAG5135142.1"/>
    <property type="molecule type" value="Genomic_DNA"/>
</dbReference>
<comment type="caution">
    <text evidence="1">The sequence shown here is derived from an EMBL/GenBank/DDBJ whole genome shotgun (WGS) entry which is preliminary data.</text>
</comment>
<keyword evidence="2" id="KW-1185">Reference proteome</keyword>
<dbReference type="AlphaFoldDB" id="A0A8S4A4F3"/>
<evidence type="ECO:0000313" key="2">
    <source>
        <dbReference type="Proteomes" id="UP000678393"/>
    </source>
</evidence>
<proteinExistence type="predicted"/>
<evidence type="ECO:0000313" key="1">
    <source>
        <dbReference type="EMBL" id="CAG5135142.1"/>
    </source>
</evidence>
<organism evidence="1 2">
    <name type="scientific">Candidula unifasciata</name>
    <dbReference type="NCBI Taxonomy" id="100452"/>
    <lineage>
        <taxon>Eukaryota</taxon>
        <taxon>Metazoa</taxon>
        <taxon>Spiralia</taxon>
        <taxon>Lophotrochozoa</taxon>
        <taxon>Mollusca</taxon>
        <taxon>Gastropoda</taxon>
        <taxon>Heterobranchia</taxon>
        <taxon>Euthyneura</taxon>
        <taxon>Panpulmonata</taxon>
        <taxon>Eupulmonata</taxon>
        <taxon>Stylommatophora</taxon>
        <taxon>Helicina</taxon>
        <taxon>Helicoidea</taxon>
        <taxon>Geomitridae</taxon>
        <taxon>Candidula</taxon>
    </lineage>
</organism>
<dbReference type="Gene3D" id="2.70.160.11">
    <property type="entry name" value="Hnrnp arginine n-methyltransferase1"/>
    <property type="match status" value="1"/>
</dbReference>
<gene>
    <name evidence="1" type="ORF">CUNI_LOCUS20700</name>
</gene>
<dbReference type="Proteomes" id="UP000678393">
    <property type="component" value="Unassembled WGS sequence"/>
</dbReference>
<dbReference type="OrthoDB" id="5980806at2759"/>
<feature type="non-terminal residue" evidence="1">
    <location>
        <position position="1"/>
    </location>
</feature>
<name>A0A8S4A4F3_9EUPU</name>
<accession>A0A8S4A4F3</accession>